<feature type="compositionally biased region" description="Basic residues" evidence="1">
    <location>
        <begin position="86"/>
        <end position="99"/>
    </location>
</feature>
<proteinExistence type="predicted"/>
<dbReference type="AlphaFoldDB" id="A0A8J9ULG0"/>
<evidence type="ECO:0000313" key="2">
    <source>
        <dbReference type="EMBL" id="CAH0722451.1"/>
    </source>
</evidence>
<reference evidence="2" key="1">
    <citation type="submission" date="2021-12" db="EMBL/GenBank/DDBJ databases">
        <authorList>
            <person name="Martin H S."/>
        </authorList>
    </citation>
    <scope>NUCLEOTIDE SEQUENCE</scope>
</reference>
<sequence length="228" mass="27172">MDTVHRELMKVGERNSNSIGDSDSTWRNLRDVLSTAAGEILGFEEKLKRNYWFDDKCQRVTNEKNDAYSLMQQKYTRRRREEYKERRRREKHLHKKKKRLREEQQLREIASSYTQKETRNFYNQVNRGRKEFKPRTTACRSKNGQLLNDKDEIVQRWAEYFRELLNSSVQTRPLSVPVPEGLLNNQQTDESLYPTIEDTIRAIQSIKNNKSPGMDDIQGELIKKEGEL</sequence>
<accession>A0A8J9ULG0</accession>
<keyword evidence="3" id="KW-1185">Reference proteome</keyword>
<dbReference type="EMBL" id="OV170223">
    <property type="protein sequence ID" value="CAH0722451.1"/>
    <property type="molecule type" value="Genomic_DNA"/>
</dbReference>
<evidence type="ECO:0000313" key="3">
    <source>
        <dbReference type="Proteomes" id="UP000838878"/>
    </source>
</evidence>
<dbReference type="Proteomes" id="UP000838878">
    <property type="component" value="Chromosome 3"/>
</dbReference>
<evidence type="ECO:0000256" key="1">
    <source>
        <dbReference type="SAM" id="MobiDB-lite"/>
    </source>
</evidence>
<feature type="non-terminal residue" evidence="2">
    <location>
        <position position="228"/>
    </location>
</feature>
<feature type="region of interest" description="Disordered" evidence="1">
    <location>
        <begin position="208"/>
        <end position="228"/>
    </location>
</feature>
<organism evidence="2 3">
    <name type="scientific">Brenthis ino</name>
    <name type="common">lesser marbled fritillary</name>
    <dbReference type="NCBI Taxonomy" id="405034"/>
    <lineage>
        <taxon>Eukaryota</taxon>
        <taxon>Metazoa</taxon>
        <taxon>Ecdysozoa</taxon>
        <taxon>Arthropoda</taxon>
        <taxon>Hexapoda</taxon>
        <taxon>Insecta</taxon>
        <taxon>Pterygota</taxon>
        <taxon>Neoptera</taxon>
        <taxon>Endopterygota</taxon>
        <taxon>Lepidoptera</taxon>
        <taxon>Glossata</taxon>
        <taxon>Ditrysia</taxon>
        <taxon>Papilionoidea</taxon>
        <taxon>Nymphalidae</taxon>
        <taxon>Heliconiinae</taxon>
        <taxon>Argynnini</taxon>
        <taxon>Brenthis</taxon>
    </lineage>
</organism>
<dbReference type="OrthoDB" id="6923920at2759"/>
<feature type="region of interest" description="Disordered" evidence="1">
    <location>
        <begin position="79"/>
        <end position="100"/>
    </location>
</feature>
<protein>
    <submittedName>
        <fullName evidence="2">Uncharacterized protein</fullName>
    </submittedName>
</protein>
<name>A0A8J9ULG0_9NEOP</name>
<gene>
    <name evidence="2" type="ORF">BINO364_LOCUS8407</name>
</gene>